<dbReference type="Proteomes" id="UP000434052">
    <property type="component" value="Unassembled WGS sequence"/>
</dbReference>
<dbReference type="EMBL" id="CP039543">
    <property type="protein sequence ID" value="QJT08962.1"/>
    <property type="molecule type" value="Genomic_DNA"/>
</dbReference>
<dbReference type="RefSeq" id="WP_144233656.1">
    <property type="nucleotide sequence ID" value="NZ_CP039543.1"/>
</dbReference>
<reference evidence="2 3" key="1">
    <citation type="submission" date="2018-06" db="EMBL/GenBank/DDBJ databases">
        <title>Complete genome of Desulfovibrio marinus P48SEP.</title>
        <authorList>
            <person name="Crispim J.S."/>
            <person name="Vidigal P.M.P."/>
            <person name="Silva L.C.F."/>
            <person name="Araujo L.C."/>
            <person name="Laguardia C.N."/>
            <person name="Dias R.S."/>
            <person name="Sousa M.P."/>
            <person name="Paula S.O."/>
            <person name="Silva C."/>
        </authorList>
    </citation>
    <scope>NUCLEOTIDE SEQUENCE [LARGE SCALE GENOMIC DNA]</scope>
    <source>
        <strain evidence="2 3">P48SEP</strain>
    </source>
</reference>
<evidence type="ECO:0000313" key="3">
    <source>
        <dbReference type="Proteomes" id="UP000434052"/>
    </source>
</evidence>
<evidence type="ECO:0000313" key="2">
    <source>
        <dbReference type="EMBL" id="TVM36619.1"/>
    </source>
</evidence>
<dbReference type="OrthoDB" id="5461017at2"/>
<protein>
    <submittedName>
        <fullName evidence="2">Uncharacterized protein</fullName>
    </submittedName>
</protein>
<proteinExistence type="predicted"/>
<sequence length="138" mass="16085">MLDYYRFKEVHDLFTKGKCDEAKKVLGMLQEKYIEVHDENEMLRTQLQEFEDILYLAKNLEYDGHSYWLKTGTIKQGPFCQSCFDRDGLLIRLGESGDQWKCLSCGAVYQRDDAAAINTGRETPERRESGAKVIQLYK</sequence>
<dbReference type="AlphaFoldDB" id="A0A6P1ZMQ8"/>
<organism evidence="2 3">
    <name type="scientific">Oceanidesulfovibrio marinus</name>
    <dbReference type="NCBI Taxonomy" id="370038"/>
    <lineage>
        <taxon>Bacteria</taxon>
        <taxon>Pseudomonadati</taxon>
        <taxon>Thermodesulfobacteriota</taxon>
        <taxon>Desulfovibrionia</taxon>
        <taxon>Desulfovibrionales</taxon>
        <taxon>Desulfovibrionaceae</taxon>
        <taxon>Oceanidesulfovibrio</taxon>
    </lineage>
</organism>
<evidence type="ECO:0000313" key="4">
    <source>
        <dbReference type="Proteomes" id="UP000503251"/>
    </source>
</evidence>
<gene>
    <name evidence="2" type="ORF">DQK91_01470</name>
    <name evidence="1" type="ORF">E8L03_08475</name>
</gene>
<dbReference type="Proteomes" id="UP000503251">
    <property type="component" value="Chromosome"/>
</dbReference>
<keyword evidence="4" id="KW-1185">Reference proteome</keyword>
<evidence type="ECO:0000313" key="1">
    <source>
        <dbReference type="EMBL" id="QJT08962.1"/>
    </source>
</evidence>
<dbReference type="EMBL" id="QMIF01000001">
    <property type="protein sequence ID" value="TVM36619.1"/>
    <property type="molecule type" value="Genomic_DNA"/>
</dbReference>
<accession>A0A6P1ZMQ8</accession>
<name>A0A6P1ZMQ8_9BACT</name>
<reference evidence="1 4" key="2">
    <citation type="submission" date="2019-04" db="EMBL/GenBank/DDBJ databases">
        <title>Isolation and culture of sulfate reducing bacteria from the cold seep of the South China Sea.</title>
        <authorList>
            <person name="Sun C."/>
            <person name="Liu R."/>
        </authorList>
    </citation>
    <scope>NUCLEOTIDE SEQUENCE [LARGE SCALE GENOMIC DNA]</scope>
    <source>
        <strain evidence="1 4">CS1</strain>
    </source>
</reference>